<evidence type="ECO:0000256" key="1">
    <source>
        <dbReference type="SAM" id="MobiDB-lite"/>
    </source>
</evidence>
<feature type="compositionally biased region" description="Basic and acidic residues" evidence="1">
    <location>
        <begin position="99"/>
        <end position="108"/>
    </location>
</feature>
<dbReference type="EMBL" id="CADCWJ010000781">
    <property type="protein sequence ID" value="CAA9582683.1"/>
    <property type="molecule type" value="Genomic_DNA"/>
</dbReference>
<gene>
    <name evidence="2" type="ORF">AVDCRST_MAG87-3561</name>
</gene>
<feature type="non-terminal residue" evidence="2">
    <location>
        <position position="1"/>
    </location>
</feature>
<evidence type="ECO:0000313" key="2">
    <source>
        <dbReference type="EMBL" id="CAA9582683.1"/>
    </source>
</evidence>
<proteinExistence type="predicted"/>
<dbReference type="AlphaFoldDB" id="A0A6J4VP20"/>
<feature type="compositionally biased region" description="Basic and acidic residues" evidence="1">
    <location>
        <begin position="7"/>
        <end position="18"/>
    </location>
</feature>
<protein>
    <submittedName>
        <fullName evidence="2">Uncharacterized protein</fullName>
    </submittedName>
</protein>
<feature type="non-terminal residue" evidence="2">
    <location>
        <position position="152"/>
    </location>
</feature>
<name>A0A6J4VP20_9BACT</name>
<organism evidence="2">
    <name type="scientific">uncultured Thermomicrobiales bacterium</name>
    <dbReference type="NCBI Taxonomy" id="1645740"/>
    <lineage>
        <taxon>Bacteria</taxon>
        <taxon>Pseudomonadati</taxon>
        <taxon>Thermomicrobiota</taxon>
        <taxon>Thermomicrobia</taxon>
        <taxon>Thermomicrobiales</taxon>
        <taxon>environmental samples</taxon>
    </lineage>
</organism>
<accession>A0A6J4VP20</accession>
<sequence length="152" mass="16569">ETGAADGDVRNRQVDRHWQPGRARVQGDRHRSQRVVVVDRDGMALARGPHPATARDERCRSAVPERVCAQSGDVLSPARSHYPAQRTGSANRGTAGDPDYQRLREEPRRARRGARVPADRRAPAAGGCVVRGGYQRAAGRGHHDHSRACGAM</sequence>
<reference evidence="2" key="1">
    <citation type="submission" date="2020-02" db="EMBL/GenBank/DDBJ databases">
        <authorList>
            <person name="Meier V. D."/>
        </authorList>
    </citation>
    <scope>NUCLEOTIDE SEQUENCE</scope>
    <source>
        <strain evidence="2">AVDCRST_MAG87</strain>
    </source>
</reference>
<feature type="region of interest" description="Disordered" evidence="1">
    <location>
        <begin position="1"/>
        <end position="127"/>
    </location>
</feature>